<keyword evidence="9 13" id="KW-1015">Disulfide bond</keyword>
<evidence type="ECO:0000256" key="5">
    <source>
        <dbReference type="ARBA" id="ARBA00022833"/>
    </source>
</evidence>
<evidence type="ECO:0000256" key="2">
    <source>
        <dbReference type="ARBA" id="ARBA00006720"/>
    </source>
</evidence>
<evidence type="ECO:0000256" key="10">
    <source>
        <dbReference type="ARBA" id="ARBA00023186"/>
    </source>
</evidence>
<gene>
    <name evidence="15" type="ORF">LTRI10_LOCUS27675</name>
</gene>
<keyword evidence="3 13" id="KW-0813">Transport</keyword>
<keyword evidence="4" id="KW-0479">Metal-binding</keyword>
<dbReference type="FunFam" id="1.10.287.810:FF:000001">
    <property type="entry name" value="mitochondrial import inner membrane translocase subunit TIM13"/>
    <property type="match status" value="1"/>
</dbReference>
<feature type="domain" description="Tim10-like" evidence="14">
    <location>
        <begin position="27"/>
        <end position="84"/>
    </location>
</feature>
<dbReference type="GO" id="GO:0046872">
    <property type="term" value="F:metal ion binding"/>
    <property type="evidence" value="ECO:0007669"/>
    <property type="project" value="UniProtKB-KW"/>
</dbReference>
<evidence type="ECO:0000259" key="14">
    <source>
        <dbReference type="Pfam" id="PF02953"/>
    </source>
</evidence>
<comment type="similarity">
    <text evidence="2 13">Belongs to the small Tim family.</text>
</comment>
<keyword evidence="5" id="KW-0862">Zinc</keyword>
<keyword evidence="10 13" id="KW-0143">Chaperone</keyword>
<evidence type="ECO:0000256" key="8">
    <source>
        <dbReference type="ARBA" id="ARBA00023128"/>
    </source>
</evidence>
<dbReference type="AlphaFoldDB" id="A0AAV2ELU9"/>
<reference evidence="15 16" key="1">
    <citation type="submission" date="2024-04" db="EMBL/GenBank/DDBJ databases">
        <authorList>
            <person name="Fracassetti M."/>
        </authorList>
    </citation>
    <scope>NUCLEOTIDE SEQUENCE [LARGE SCALE GENOMIC DNA]</scope>
</reference>
<evidence type="ECO:0000256" key="1">
    <source>
        <dbReference type="ARBA" id="ARBA00004569"/>
    </source>
</evidence>
<evidence type="ECO:0000256" key="7">
    <source>
        <dbReference type="ARBA" id="ARBA00023010"/>
    </source>
</evidence>
<evidence type="ECO:0000313" key="15">
    <source>
        <dbReference type="EMBL" id="CAL1386638.1"/>
    </source>
</evidence>
<name>A0AAV2ELU9_9ROSI</name>
<keyword evidence="13" id="KW-0472">Membrane</keyword>
<sequence>MDFSSMASQAGGSNPKMPTEKFMYHFKSQMEQAYAQKFIETLGRKCFDKCVTKPGSSLGGSESSCVSRCVDRYIEATGIVGRALFKANQ</sequence>
<dbReference type="InterPro" id="IPR035427">
    <property type="entry name" value="Tim10-like_dom_sf"/>
</dbReference>
<evidence type="ECO:0000256" key="4">
    <source>
        <dbReference type="ARBA" id="ARBA00022723"/>
    </source>
</evidence>
<evidence type="ECO:0000256" key="3">
    <source>
        <dbReference type="ARBA" id="ARBA00022448"/>
    </source>
</evidence>
<evidence type="ECO:0000256" key="11">
    <source>
        <dbReference type="ARBA" id="ARBA00058454"/>
    </source>
</evidence>
<protein>
    <recommendedName>
        <fullName evidence="13">Mitochondrial import inner membrane translocase subunit</fullName>
    </recommendedName>
</protein>
<comment type="subunit">
    <text evidence="12">Heterohexamer; composed of 3 copies of TIM8 and 3 copies of TIM13, named soluble 70 kDa complex. Associates with the TIM22 complex, whose core is composed of TIM22.</text>
</comment>
<dbReference type="GO" id="GO:0045039">
    <property type="term" value="P:protein insertion into mitochondrial inner membrane"/>
    <property type="evidence" value="ECO:0007669"/>
    <property type="project" value="UniProtKB-ARBA"/>
</dbReference>
<evidence type="ECO:0000256" key="13">
    <source>
        <dbReference type="RuleBase" id="RU367043"/>
    </source>
</evidence>
<dbReference type="SUPFAM" id="SSF144122">
    <property type="entry name" value="Tim10-like"/>
    <property type="match status" value="1"/>
</dbReference>
<organism evidence="15 16">
    <name type="scientific">Linum trigynum</name>
    <dbReference type="NCBI Taxonomy" id="586398"/>
    <lineage>
        <taxon>Eukaryota</taxon>
        <taxon>Viridiplantae</taxon>
        <taxon>Streptophyta</taxon>
        <taxon>Embryophyta</taxon>
        <taxon>Tracheophyta</taxon>
        <taxon>Spermatophyta</taxon>
        <taxon>Magnoliopsida</taxon>
        <taxon>eudicotyledons</taxon>
        <taxon>Gunneridae</taxon>
        <taxon>Pentapetalae</taxon>
        <taxon>rosids</taxon>
        <taxon>fabids</taxon>
        <taxon>Malpighiales</taxon>
        <taxon>Linaceae</taxon>
        <taxon>Linum</taxon>
    </lineage>
</organism>
<proteinExistence type="inferred from homology"/>
<evidence type="ECO:0000256" key="6">
    <source>
        <dbReference type="ARBA" id="ARBA00022927"/>
    </source>
</evidence>
<evidence type="ECO:0000256" key="9">
    <source>
        <dbReference type="ARBA" id="ARBA00023157"/>
    </source>
</evidence>
<dbReference type="EMBL" id="OZ034818">
    <property type="protein sequence ID" value="CAL1386638.1"/>
    <property type="molecule type" value="Genomic_DNA"/>
</dbReference>
<dbReference type="Gene3D" id="1.10.287.810">
    <property type="entry name" value="Mitochondrial import inner membrane translocase subunit tim13 like domains"/>
    <property type="match status" value="1"/>
</dbReference>
<dbReference type="GO" id="GO:0005743">
    <property type="term" value="C:mitochondrial inner membrane"/>
    <property type="evidence" value="ECO:0007669"/>
    <property type="project" value="UniProtKB-SubCell"/>
</dbReference>
<comment type="domain">
    <text evidence="13">The twin CX3C motif contains 4 conserved Cys residues that form 2 disulfide bonds in the mitochondrial intermembrane space.</text>
</comment>
<comment type="function">
    <text evidence="11">Mitochondrial intermembrane chaperone that participates in the import and insertion of some multi-pass transmembrane proteins into the mitochondrial inner membrane. Also required for the transfer of beta-barrel precursors from the TOM complex to the sorting and assembly machinery (SAM complex) of the outer membrane. Acts as a chaperone-like protein that protects the hydrophobic precursors from aggregation and guide them through the mitochondrial intermembrane space. The TIM8-TIM13 complex mediates the import of some proteins while the predominant TIM9-TIM10 70 kDa complex mediates the import of much more proteins.</text>
</comment>
<dbReference type="Pfam" id="PF02953">
    <property type="entry name" value="zf-Tim10_DDP"/>
    <property type="match status" value="1"/>
</dbReference>
<accession>A0AAV2ELU9</accession>
<keyword evidence="13" id="KW-0999">Mitochondrion inner membrane</keyword>
<keyword evidence="8 13" id="KW-0496">Mitochondrion</keyword>
<evidence type="ECO:0000313" key="16">
    <source>
        <dbReference type="Proteomes" id="UP001497516"/>
    </source>
</evidence>
<evidence type="ECO:0000256" key="12">
    <source>
        <dbReference type="ARBA" id="ARBA00064596"/>
    </source>
</evidence>
<comment type="subcellular location">
    <subcellularLocation>
        <location evidence="13">Mitochondrion inner membrane</location>
        <topology evidence="13">Peripheral membrane protein</topology>
        <orientation evidence="13">Intermembrane side</orientation>
    </subcellularLocation>
    <subcellularLocation>
        <location evidence="1">Mitochondrion intermembrane space</location>
    </subcellularLocation>
</comment>
<dbReference type="GO" id="GO:0042719">
    <property type="term" value="C:mitochondrial intermembrane space chaperone complex"/>
    <property type="evidence" value="ECO:0007669"/>
    <property type="project" value="UniProtKB-ARBA"/>
</dbReference>
<dbReference type="Proteomes" id="UP001497516">
    <property type="component" value="Chromosome 5"/>
</dbReference>
<keyword evidence="6 13" id="KW-0653">Protein transport</keyword>
<keyword evidence="7 13" id="KW-0811">Translocation</keyword>
<keyword evidence="16" id="KW-1185">Reference proteome</keyword>
<dbReference type="InterPro" id="IPR004217">
    <property type="entry name" value="Tim10-like"/>
</dbReference>
<dbReference type="GO" id="GO:0015031">
    <property type="term" value="P:protein transport"/>
    <property type="evidence" value="ECO:0007669"/>
    <property type="project" value="UniProtKB-KW"/>
</dbReference>